<feature type="region of interest" description="Disordered" evidence="1">
    <location>
        <begin position="150"/>
        <end position="184"/>
    </location>
</feature>
<name>A0AAN0MAR0_9RHOB</name>
<evidence type="ECO:0000313" key="3">
    <source>
        <dbReference type="Proteomes" id="UP001470809"/>
    </source>
</evidence>
<dbReference type="AlphaFoldDB" id="A0AAN0MAR0"/>
<dbReference type="EMBL" id="CP151767">
    <property type="protein sequence ID" value="WZU66188.1"/>
    <property type="molecule type" value="Genomic_DNA"/>
</dbReference>
<keyword evidence="3" id="KW-1185">Reference proteome</keyword>
<feature type="compositionally biased region" description="Acidic residues" evidence="1">
    <location>
        <begin position="164"/>
        <end position="176"/>
    </location>
</feature>
<dbReference type="KEGG" id="yrh:AABB31_14020"/>
<gene>
    <name evidence="2" type="ORF">AABB31_14020</name>
</gene>
<evidence type="ECO:0000256" key="1">
    <source>
        <dbReference type="SAM" id="MobiDB-lite"/>
    </source>
</evidence>
<sequence>MAQMTFELTDLVGVIVTVTELEDGSLQFALKVDESLGTIGDLNALYFDLADETLIDGLTVTGVDVTGEKFAEDKVTKIDSFTNINGEVVNEYGKFDAGIQLGTSGMAKDDIQETTFILSHNTEALTLDDIMSQDFAVRLTSVGEIDGARDGSLKIGGTASDAPDAPEDPEQPEDPEGPTSANTANNDAMTVFEFEGFSTDGSTDLLESGLLSILENDTTTDGTDTFIYNGDVTGVNGDTNAVAQIVEGSNGGQLIVYADGTVDFSANGEFNALAEFESAQTSFDYEIEGGSTATIDVTVLGISLGGIGDDILI</sequence>
<accession>A0AAN0MAR0</accession>
<reference evidence="2" key="1">
    <citation type="submission" date="2024-08" db="EMBL/GenBank/DDBJ databases">
        <title>Phylogenomic analyses of a clade within the roseobacter group suggest taxonomic reassignments of species of the genera Aestuariivita, Citreicella, Loktanella, Nautella, Pelagibaca, Ruegeria, Thalassobius, Thiobacimonas and Tropicibacter, and the proposal o.</title>
        <authorList>
            <person name="Jeon C.O."/>
        </authorList>
    </citation>
    <scope>NUCLEOTIDE SEQUENCE</scope>
    <source>
        <strain evidence="2">SS1-5</strain>
    </source>
</reference>
<dbReference type="RefSeq" id="WP_342075515.1">
    <property type="nucleotide sequence ID" value="NZ_CP151767.2"/>
</dbReference>
<proteinExistence type="predicted"/>
<evidence type="ECO:0000313" key="2">
    <source>
        <dbReference type="EMBL" id="WZU66188.1"/>
    </source>
</evidence>
<dbReference type="Proteomes" id="UP001470809">
    <property type="component" value="Chromosome"/>
</dbReference>
<protein>
    <submittedName>
        <fullName evidence="2">Uncharacterized protein</fullName>
    </submittedName>
</protein>
<organism evidence="2 3">
    <name type="scientific">Yoonia rhodophyticola</name>
    <dbReference type="NCBI Taxonomy" id="3137370"/>
    <lineage>
        <taxon>Bacteria</taxon>
        <taxon>Pseudomonadati</taxon>
        <taxon>Pseudomonadota</taxon>
        <taxon>Alphaproteobacteria</taxon>
        <taxon>Rhodobacterales</taxon>
        <taxon>Paracoccaceae</taxon>
        <taxon>Yoonia</taxon>
    </lineage>
</organism>